<evidence type="ECO:0000256" key="8">
    <source>
        <dbReference type="SAM" id="MobiDB-lite"/>
    </source>
</evidence>
<keyword evidence="4 5" id="KW-0342">GTP-binding</keyword>
<dbReference type="InterPro" id="IPR017844">
    <property type="entry name" value="Cell_div_FtsZ_C"/>
</dbReference>
<evidence type="ECO:0000256" key="6">
    <source>
        <dbReference type="NCBIfam" id="TIGR00065"/>
    </source>
</evidence>
<dbReference type="InterPro" id="IPR036525">
    <property type="entry name" value="Tubulin/FtsZ_GTPase_sf"/>
</dbReference>
<dbReference type="InterPro" id="IPR037103">
    <property type="entry name" value="Tubulin/FtsZ-like_C"/>
</dbReference>
<evidence type="ECO:0000313" key="11">
    <source>
        <dbReference type="EMBL" id="RNJ49836.1"/>
    </source>
</evidence>
<reference evidence="11 12" key="1">
    <citation type="submission" date="2018-08" db="EMBL/GenBank/DDBJ databases">
        <title>Genome sequence of Methylocystis hirsuta CSC1, a methanotroph able to accumulate PHAs.</title>
        <authorList>
            <person name="Bordel S."/>
            <person name="Rodriguez E."/>
            <person name="Gancedo J."/>
            <person name="Munoz R."/>
        </authorList>
    </citation>
    <scope>NUCLEOTIDE SEQUENCE [LARGE SCALE GENOMIC DNA]</scope>
    <source>
        <strain evidence="11 12">CSC1</strain>
    </source>
</reference>
<dbReference type="PRINTS" id="PR00423">
    <property type="entry name" value="CELLDVISFTSZ"/>
</dbReference>
<dbReference type="FunFam" id="3.40.50.1440:FF:000001">
    <property type="entry name" value="Cell division protein FtsZ"/>
    <property type="match status" value="1"/>
</dbReference>
<dbReference type="GO" id="GO:0005525">
    <property type="term" value="F:GTP binding"/>
    <property type="evidence" value="ECO:0007669"/>
    <property type="project" value="UniProtKB-UniRule"/>
</dbReference>
<dbReference type="InterPro" id="IPR045061">
    <property type="entry name" value="FtsZ/CetZ"/>
</dbReference>
<keyword evidence="12" id="KW-1185">Reference proteome</keyword>
<evidence type="ECO:0000256" key="7">
    <source>
        <dbReference type="RuleBase" id="RU000631"/>
    </source>
</evidence>
<feature type="domain" description="Tubulin/FtsZ GTPase" evidence="9">
    <location>
        <begin position="16"/>
        <end position="208"/>
    </location>
</feature>
<dbReference type="PROSITE" id="PS01135">
    <property type="entry name" value="FTSZ_2"/>
    <property type="match status" value="1"/>
</dbReference>
<dbReference type="FunFam" id="3.30.1330.20:FF:000011">
    <property type="entry name" value="Cell division protein FtsZ"/>
    <property type="match status" value="1"/>
</dbReference>
<dbReference type="Pfam" id="PF12327">
    <property type="entry name" value="FtsZ_C"/>
    <property type="match status" value="1"/>
</dbReference>
<evidence type="ECO:0000256" key="2">
    <source>
        <dbReference type="ARBA" id="ARBA00022490"/>
    </source>
</evidence>
<dbReference type="Pfam" id="PF00091">
    <property type="entry name" value="Tubulin"/>
    <property type="match status" value="1"/>
</dbReference>
<feature type="domain" description="Tubulin/FtsZ 2-layer sandwich" evidence="10">
    <location>
        <begin position="210"/>
        <end position="328"/>
    </location>
</feature>
<dbReference type="AlphaFoldDB" id="A0A3M9XQ98"/>
<comment type="subunit">
    <text evidence="5">Homodimer. Polymerizes to form a dynamic ring structure in a strictly GTP-dependent manner. Interacts directly with several other division proteins.</text>
</comment>
<dbReference type="InterPro" id="IPR020805">
    <property type="entry name" value="Cell_div_FtsZ_CS"/>
</dbReference>
<evidence type="ECO:0000259" key="9">
    <source>
        <dbReference type="SMART" id="SM00864"/>
    </source>
</evidence>
<organism evidence="11 12">
    <name type="scientific">Methylocystis hirsuta</name>
    <dbReference type="NCBI Taxonomy" id="369798"/>
    <lineage>
        <taxon>Bacteria</taxon>
        <taxon>Pseudomonadati</taxon>
        <taxon>Pseudomonadota</taxon>
        <taxon>Alphaproteobacteria</taxon>
        <taxon>Hyphomicrobiales</taxon>
        <taxon>Methylocystaceae</taxon>
        <taxon>Methylocystis</taxon>
    </lineage>
</organism>
<dbReference type="PROSITE" id="PS51257">
    <property type="entry name" value="PROKAR_LIPOPROTEIN"/>
    <property type="match status" value="1"/>
</dbReference>
<dbReference type="NCBIfam" id="TIGR03483">
    <property type="entry name" value="FtsZ_alphas_C"/>
    <property type="match status" value="1"/>
</dbReference>
<feature type="binding site" evidence="5">
    <location>
        <position position="142"/>
    </location>
    <ligand>
        <name>GTP</name>
        <dbReference type="ChEBI" id="CHEBI:37565"/>
    </ligand>
</feature>
<dbReference type="InterPro" id="IPR000158">
    <property type="entry name" value="Cell_div_FtsZ"/>
</dbReference>
<dbReference type="PANTHER" id="PTHR30314">
    <property type="entry name" value="CELL DIVISION PROTEIN FTSZ-RELATED"/>
    <property type="match status" value="1"/>
</dbReference>
<dbReference type="InterPro" id="IPR024757">
    <property type="entry name" value="FtsZ_C"/>
</dbReference>
<evidence type="ECO:0000256" key="4">
    <source>
        <dbReference type="ARBA" id="ARBA00023134"/>
    </source>
</evidence>
<keyword evidence="5 7" id="KW-0717">Septation</keyword>
<dbReference type="PROSITE" id="PS01134">
    <property type="entry name" value="FTSZ_1"/>
    <property type="match status" value="1"/>
</dbReference>
<feature type="binding site" evidence="5">
    <location>
        <position position="146"/>
    </location>
    <ligand>
        <name>GTP</name>
        <dbReference type="ChEBI" id="CHEBI:37565"/>
    </ligand>
</feature>
<dbReference type="SUPFAM" id="SSF52490">
    <property type="entry name" value="Tubulin nucleotide-binding domain-like"/>
    <property type="match status" value="1"/>
</dbReference>
<dbReference type="RefSeq" id="WP_123175799.1">
    <property type="nucleotide sequence ID" value="NZ_QWDD01000001.1"/>
</dbReference>
<feature type="compositionally biased region" description="Pro residues" evidence="8">
    <location>
        <begin position="476"/>
        <end position="488"/>
    </location>
</feature>
<comment type="subcellular location">
    <subcellularLocation>
        <location evidence="5">Cytoplasm</location>
    </subcellularLocation>
    <text evidence="5">Assembles at midcell at the inner surface of the cytoplasmic membrane.</text>
</comment>
<dbReference type="GO" id="GO:0003924">
    <property type="term" value="F:GTPase activity"/>
    <property type="evidence" value="ECO:0007669"/>
    <property type="project" value="UniProtKB-UniRule"/>
</dbReference>
<proteinExistence type="inferred from homology"/>
<evidence type="ECO:0000313" key="12">
    <source>
        <dbReference type="Proteomes" id="UP000268623"/>
    </source>
</evidence>
<keyword evidence="3 5" id="KW-0547">Nucleotide-binding</keyword>
<keyword evidence="2 5" id="KW-0963">Cytoplasm</keyword>
<comment type="caution">
    <text evidence="11">The sequence shown here is derived from an EMBL/GenBank/DDBJ whole genome shotgun (WGS) entry which is preliminary data.</text>
</comment>
<dbReference type="Proteomes" id="UP000268623">
    <property type="component" value="Unassembled WGS sequence"/>
</dbReference>
<accession>A0A3M9XQ98</accession>
<dbReference type="SMART" id="SM00865">
    <property type="entry name" value="Tubulin_C"/>
    <property type="match status" value="1"/>
</dbReference>
<sequence length="544" mass="57866">MTINLKAPELRELKPRIMVCGIGGGGCNAVNNMITSGLSGVDFLVANTDAQALASSQAERIIQMGLQVTEGLGAGAQPEVGRAAAEEAREEIREHLSGAHMCFVTAGMGGGTGTGAAPVIAQIAREMGILTVGVVTKPFHFEGQRRLRIAESGISELQKCVDTLIVIPNQNLFRIATEKTTFADAFAMADQVLYSGVASVTDLMVKEGLINLDFADVRSIMRGMGKAMMGTGEATGENRANLAAEAAIANPLLDEVSMKGARGLLISITGGHDLTLYEVDEAASRIRQEVDEDANIILGATFDSSLEGVVRVSVVATGIDLTAITADDPTSESRLAEAAERLRAQLQQARAQQAPAVEAAPVLRHREEPQAAAGYYSEQAPAHGVYLEPAPPRLAYGEPRFEAERHEAPAGAYVPPAPEQPRAPRMPQIEDFPQPIQEQLRQQMSAGDPRRKSIFERLASFGASRQEDSMHGAPAAPTPRPQMAPPGQPSATHAEYGKRPAAQAPVAPGGHAALDSHGRRALQPRPSEEDHLEIPAFLRRQANH</sequence>
<feature type="binding site" evidence="5">
    <location>
        <begin position="24"/>
        <end position="28"/>
    </location>
    <ligand>
        <name>GTP</name>
        <dbReference type="ChEBI" id="CHEBI:37565"/>
    </ligand>
</feature>
<evidence type="ECO:0000256" key="3">
    <source>
        <dbReference type="ARBA" id="ARBA00022741"/>
    </source>
</evidence>
<dbReference type="NCBIfam" id="TIGR00065">
    <property type="entry name" value="ftsZ"/>
    <property type="match status" value="1"/>
</dbReference>
<dbReference type="SUPFAM" id="SSF55307">
    <property type="entry name" value="Tubulin C-terminal domain-like"/>
    <property type="match status" value="1"/>
</dbReference>
<dbReference type="InterPro" id="IPR003008">
    <property type="entry name" value="Tubulin_FtsZ_GTPase"/>
</dbReference>
<comment type="similarity">
    <text evidence="1 5 7">Belongs to the FtsZ family.</text>
</comment>
<feature type="region of interest" description="Disordered" evidence="8">
    <location>
        <begin position="462"/>
        <end position="544"/>
    </location>
</feature>
<feature type="binding site" evidence="5">
    <location>
        <begin position="111"/>
        <end position="113"/>
    </location>
    <ligand>
        <name>GTP</name>
        <dbReference type="ChEBI" id="CHEBI:37565"/>
    </ligand>
</feature>
<dbReference type="InterPro" id="IPR008280">
    <property type="entry name" value="Tub_FtsZ_C"/>
</dbReference>
<keyword evidence="5 7" id="KW-0132">Cell division</keyword>
<dbReference type="GO" id="GO:0051258">
    <property type="term" value="P:protein polymerization"/>
    <property type="evidence" value="ECO:0007669"/>
    <property type="project" value="UniProtKB-UniRule"/>
</dbReference>
<dbReference type="HAMAP" id="MF_00909">
    <property type="entry name" value="FtsZ"/>
    <property type="match status" value="1"/>
</dbReference>
<gene>
    <name evidence="5 11" type="primary">ftsZ</name>
    <name evidence="11" type="ORF">D1O30_09740</name>
</gene>
<dbReference type="EMBL" id="QWDD01000001">
    <property type="protein sequence ID" value="RNJ49836.1"/>
    <property type="molecule type" value="Genomic_DNA"/>
</dbReference>
<dbReference type="PANTHER" id="PTHR30314:SF3">
    <property type="entry name" value="MITOCHONDRIAL DIVISION PROTEIN FSZA"/>
    <property type="match status" value="1"/>
</dbReference>
<dbReference type="OrthoDB" id="9813375at2"/>
<feature type="binding site" evidence="5">
    <location>
        <position position="190"/>
    </location>
    <ligand>
        <name>GTP</name>
        <dbReference type="ChEBI" id="CHEBI:37565"/>
    </ligand>
</feature>
<dbReference type="GO" id="GO:0032153">
    <property type="term" value="C:cell division site"/>
    <property type="evidence" value="ECO:0007669"/>
    <property type="project" value="UniProtKB-UniRule"/>
</dbReference>
<dbReference type="SMART" id="SM00864">
    <property type="entry name" value="Tubulin"/>
    <property type="match status" value="1"/>
</dbReference>
<evidence type="ECO:0000256" key="5">
    <source>
        <dbReference type="HAMAP-Rule" id="MF_00909"/>
    </source>
</evidence>
<dbReference type="InterPro" id="IPR018316">
    <property type="entry name" value="Tubulin/FtsZ_2-layer-sand-dom"/>
</dbReference>
<name>A0A3M9XQ98_9HYPH</name>
<keyword evidence="5 7" id="KW-0131">Cell cycle</keyword>
<evidence type="ECO:0000259" key="10">
    <source>
        <dbReference type="SMART" id="SM00865"/>
    </source>
</evidence>
<dbReference type="Gene3D" id="3.40.50.1440">
    <property type="entry name" value="Tubulin/FtsZ, GTPase domain"/>
    <property type="match status" value="1"/>
</dbReference>
<dbReference type="Gene3D" id="3.30.1330.20">
    <property type="entry name" value="Tubulin/FtsZ, C-terminal domain"/>
    <property type="match status" value="1"/>
</dbReference>
<dbReference type="CDD" id="cd02201">
    <property type="entry name" value="FtsZ_type1"/>
    <property type="match status" value="1"/>
</dbReference>
<dbReference type="GO" id="GO:0005737">
    <property type="term" value="C:cytoplasm"/>
    <property type="evidence" value="ECO:0007669"/>
    <property type="project" value="UniProtKB-SubCell"/>
</dbReference>
<protein>
    <recommendedName>
        <fullName evidence="5 6">Cell division protein FtsZ</fullName>
    </recommendedName>
</protein>
<evidence type="ECO:0000256" key="1">
    <source>
        <dbReference type="ARBA" id="ARBA00009690"/>
    </source>
</evidence>
<dbReference type="GO" id="GO:0000917">
    <property type="term" value="P:division septum assembly"/>
    <property type="evidence" value="ECO:0007669"/>
    <property type="project" value="UniProtKB-KW"/>
</dbReference>
<dbReference type="GO" id="GO:0043093">
    <property type="term" value="P:FtsZ-dependent cytokinesis"/>
    <property type="evidence" value="ECO:0007669"/>
    <property type="project" value="UniProtKB-UniRule"/>
</dbReference>
<comment type="function">
    <text evidence="5 7">Essential cell division protein that forms a contractile ring structure (Z ring) at the future cell division site. The regulation of the ring assembly controls the timing and the location of cell division. One of the functions of the FtsZ ring is to recruit other cell division proteins to the septum to produce a new cell wall between the dividing cells. Binds GTP and shows GTPase activity.</text>
</comment>